<keyword evidence="3" id="KW-1185">Reference proteome</keyword>
<dbReference type="NCBIfam" id="TIGR02293">
    <property type="entry name" value="TAS_TIGR02293"/>
    <property type="match status" value="1"/>
</dbReference>
<reference evidence="2 3" key="1">
    <citation type="submission" date="2017-02" db="EMBL/GenBank/DDBJ databases">
        <title>Whole genome sequencing of Rhodanobacter lindaniclasticus DSM 17932.</title>
        <authorList>
            <person name="Kumar S."/>
            <person name="Patil P."/>
            <person name="Patil P.B."/>
        </authorList>
    </citation>
    <scope>NUCLEOTIDE SEQUENCE [LARGE SCALE GENOMIC DNA]</scope>
    <source>
        <strain evidence="2 3">DSM 17932</strain>
    </source>
</reference>
<dbReference type="EMBL" id="MWIO01000006">
    <property type="protein sequence ID" value="THD09665.1"/>
    <property type="molecule type" value="Genomic_DNA"/>
</dbReference>
<name>A0A4S3KLB9_9GAMM</name>
<evidence type="ECO:0000313" key="2">
    <source>
        <dbReference type="EMBL" id="THD09665.1"/>
    </source>
</evidence>
<organism evidence="2 3">
    <name type="scientific">Rhodanobacter lindaniclasticus</name>
    <dbReference type="NCBI Taxonomy" id="75310"/>
    <lineage>
        <taxon>Bacteria</taxon>
        <taxon>Pseudomonadati</taxon>
        <taxon>Pseudomonadota</taxon>
        <taxon>Gammaproteobacteria</taxon>
        <taxon>Lysobacterales</taxon>
        <taxon>Rhodanobacteraceae</taxon>
        <taxon>Rhodanobacter</taxon>
    </lineage>
</organism>
<comment type="caution">
    <text evidence="2">The sequence shown here is derived from an EMBL/GenBank/DDBJ whole genome shotgun (WGS) entry which is preliminary data.</text>
</comment>
<dbReference type="InterPro" id="IPR011979">
    <property type="entry name" value="Antitox_Xre"/>
</dbReference>
<dbReference type="AlphaFoldDB" id="A0A4S3KLB9"/>
<evidence type="ECO:0000313" key="3">
    <source>
        <dbReference type="Proteomes" id="UP000306317"/>
    </source>
</evidence>
<gene>
    <name evidence="2" type="ORF">B1991_01915</name>
</gene>
<protein>
    <recommendedName>
        <fullName evidence="1">Antitoxin Xre/MbcA/ParS-like toxin-binding domain-containing protein</fullName>
    </recommendedName>
</protein>
<feature type="domain" description="Antitoxin Xre/MbcA/ParS-like toxin-binding" evidence="1">
    <location>
        <begin position="104"/>
        <end position="154"/>
    </location>
</feature>
<dbReference type="Proteomes" id="UP000306317">
    <property type="component" value="Unassembled WGS sequence"/>
</dbReference>
<proteinExistence type="predicted"/>
<evidence type="ECO:0000259" key="1">
    <source>
        <dbReference type="Pfam" id="PF09722"/>
    </source>
</evidence>
<accession>A0A4S3KLB9</accession>
<sequence>MRLQARKMKGGIKSKNSAVRKMVVKTVTRRILKPLRHVEALEAVRSGLLPQELNILIERGYARAELVRLVGPRSTIERKLSGSIRLDLQESDRLARLSRIIAKAEAVFGNAEKARHWMERPSSRLPRGESPLSLLDTDGGTQVVTERLLQIEHGIFA</sequence>
<dbReference type="InterPro" id="IPR024467">
    <property type="entry name" value="Xre/MbcA/ParS-like_toxin-bd"/>
</dbReference>
<dbReference type="Pfam" id="PF09722">
    <property type="entry name" value="Xre_MbcA_ParS_C"/>
    <property type="match status" value="1"/>
</dbReference>